<accession>A0A5B2ZEP1</accession>
<organism evidence="1 2">
    <name type="scientific">Arenimonas fontis</name>
    <dbReference type="NCBI Taxonomy" id="2608255"/>
    <lineage>
        <taxon>Bacteria</taxon>
        <taxon>Pseudomonadati</taxon>
        <taxon>Pseudomonadota</taxon>
        <taxon>Gammaproteobacteria</taxon>
        <taxon>Lysobacterales</taxon>
        <taxon>Lysobacteraceae</taxon>
        <taxon>Arenimonas</taxon>
    </lineage>
</organism>
<protein>
    <submittedName>
        <fullName evidence="1">Phosphoglycerate mutase</fullName>
    </submittedName>
</protein>
<proteinExistence type="predicted"/>
<evidence type="ECO:0000313" key="1">
    <source>
        <dbReference type="EMBL" id="KAA2286043.1"/>
    </source>
</evidence>
<gene>
    <name evidence="1" type="ORF">F0415_00625</name>
</gene>
<name>A0A5B2ZEP1_9GAMM</name>
<sequence length="303" mass="32970">MSGAPALTTLLLPPRSRFAGQALPPALARRLGRGDRLDDRQSGGVAQLQRHFELLPRGCWPMAAITRARDADDAHLHAWLRADPACARPDMTGVRVLAIGELGLSADEAEALLQPLRPLFGDAGFRISAPVPSRWYLSLPLEARLPAFSHPEDGLGGDLFEYLPDGPEGRRWRALLNEAQVILHNHPVNLARAEAGRPVANSLWFWGGGRLPDRVRSPHTGVASRESELLSLAALAELPVGAGPQASLIDLRGLRELAALSVAMEDALGRSPEVCLDFADGAAWRIRPGQGWRWWRRRQAALA</sequence>
<keyword evidence="2" id="KW-1185">Reference proteome</keyword>
<dbReference type="Proteomes" id="UP000322165">
    <property type="component" value="Unassembled WGS sequence"/>
</dbReference>
<reference evidence="1 2" key="2">
    <citation type="submission" date="2019-09" db="EMBL/GenBank/DDBJ databases">
        <authorList>
            <person name="Mazur A."/>
        </authorList>
    </citation>
    <scope>NUCLEOTIDE SEQUENCE [LARGE SCALE GENOMIC DNA]</scope>
    <source>
        <strain evidence="1 2">3729k</strain>
    </source>
</reference>
<dbReference type="EMBL" id="VUOD01000001">
    <property type="protein sequence ID" value="KAA2286043.1"/>
    <property type="molecule type" value="Genomic_DNA"/>
</dbReference>
<reference evidence="1 2" key="1">
    <citation type="submission" date="2019-09" db="EMBL/GenBank/DDBJ databases">
        <title>Arenimonas chukotkensis sp. nov., a bacterium isolated from Chukotka hot spring, Arctic region, Russia.</title>
        <authorList>
            <person name="Zayulina K.S."/>
            <person name="Prokofeva M.I."/>
            <person name="Elcheninov A.G."/>
            <person name="Novikov A."/>
            <person name="Kochetkova T.V."/>
            <person name="Kublanov I.V."/>
        </authorList>
    </citation>
    <scope>NUCLEOTIDE SEQUENCE [LARGE SCALE GENOMIC DNA]</scope>
    <source>
        <strain evidence="1 2">3729k</strain>
    </source>
</reference>
<dbReference type="RefSeq" id="WP_149859260.1">
    <property type="nucleotide sequence ID" value="NZ_VUOD01000001.1"/>
</dbReference>
<dbReference type="AlphaFoldDB" id="A0A5B2ZEP1"/>
<comment type="caution">
    <text evidence="1">The sequence shown here is derived from an EMBL/GenBank/DDBJ whole genome shotgun (WGS) entry which is preliminary data.</text>
</comment>
<evidence type="ECO:0000313" key="2">
    <source>
        <dbReference type="Proteomes" id="UP000322165"/>
    </source>
</evidence>